<feature type="transmembrane region" description="Helical" evidence="6">
    <location>
        <begin position="338"/>
        <end position="355"/>
    </location>
</feature>
<dbReference type="PANTHER" id="PTHR23503">
    <property type="entry name" value="SOLUTE CARRIER FAMILY 2"/>
    <property type="match status" value="1"/>
</dbReference>
<dbReference type="InterPro" id="IPR036259">
    <property type="entry name" value="MFS_trans_sf"/>
</dbReference>
<evidence type="ECO:0000256" key="6">
    <source>
        <dbReference type="SAM" id="Phobius"/>
    </source>
</evidence>
<dbReference type="PROSITE" id="PS00217">
    <property type="entry name" value="SUGAR_TRANSPORT_2"/>
    <property type="match status" value="1"/>
</dbReference>
<evidence type="ECO:0000256" key="3">
    <source>
        <dbReference type="ARBA" id="ARBA00022989"/>
    </source>
</evidence>
<accession>A0A9P0H4F7</accession>
<feature type="transmembrane region" description="Helical" evidence="6">
    <location>
        <begin position="461"/>
        <end position="488"/>
    </location>
</feature>
<proteinExistence type="inferred from homology"/>
<evidence type="ECO:0000256" key="4">
    <source>
        <dbReference type="ARBA" id="ARBA00023136"/>
    </source>
</evidence>
<feature type="transmembrane region" description="Helical" evidence="6">
    <location>
        <begin position="293"/>
        <end position="318"/>
    </location>
</feature>
<evidence type="ECO:0000313" key="9">
    <source>
        <dbReference type="Proteomes" id="UP001152798"/>
    </source>
</evidence>
<dbReference type="Pfam" id="PF00083">
    <property type="entry name" value="Sugar_tr"/>
    <property type="match status" value="1"/>
</dbReference>
<reference evidence="8" key="1">
    <citation type="submission" date="2022-01" db="EMBL/GenBank/DDBJ databases">
        <authorList>
            <person name="King R."/>
        </authorList>
    </citation>
    <scope>NUCLEOTIDE SEQUENCE</scope>
</reference>
<dbReference type="AlphaFoldDB" id="A0A9P0H4F7"/>
<keyword evidence="9" id="KW-1185">Reference proteome</keyword>
<evidence type="ECO:0000256" key="5">
    <source>
        <dbReference type="RuleBase" id="RU003346"/>
    </source>
</evidence>
<keyword evidence="2 6" id="KW-0812">Transmembrane</keyword>
<keyword evidence="4 6" id="KW-0472">Membrane</keyword>
<evidence type="ECO:0000259" key="7">
    <source>
        <dbReference type="PROSITE" id="PS50850"/>
    </source>
</evidence>
<sequence length="499" mass="54421">MDPDKKFLCDDSQTKSNSNCSTPPETASIKSVGWTWLVVLAGVATTIGSSIPIGFSIGVLNTPSGLLQKWINESVIEKYDMVLNNHQMDIVWSSIVSIFLVGGMVGSLSGAWFADRFGRKGTLMIGAVASFITSLMFVFTKPLNSVELFFLARLVAGLSGGLVMPVIPLYLTELAPINLRGAMGTVCPMGISSGVLLAQILGLPNFLGTEVIWPYLLGFFGVLVVVGSAAFPWLPESPKYLYVIKGSRQRALRELSRLRNLPEEFVCCELEEKVDSVEDDVWTLGRIMRTRGLWINLALVCALHFGQQFSGINAVFYYSVTIFRSAGLSEKNAQLGNLAAGVINLSMAFIMIPSINLFSRRFVTITSCTLATAFLVFLSFSIRFMHTFTWMPYLSVVGVLGYVLTYGFGLGPIPYFIGTELFDVGPRPIAMALGTASNWLGNLTVGFFFPVVQSAIGPYSFLIFATSTALLTIFVKVCLVETNVMMLAKRQRSGSLSKA</sequence>
<dbReference type="InterPro" id="IPR020846">
    <property type="entry name" value="MFS_dom"/>
</dbReference>
<keyword evidence="5" id="KW-0813">Transport</keyword>
<dbReference type="PROSITE" id="PS50850">
    <property type="entry name" value="MFS"/>
    <property type="match status" value="1"/>
</dbReference>
<feature type="transmembrane region" description="Helical" evidence="6">
    <location>
        <begin position="390"/>
        <end position="417"/>
    </location>
</feature>
<comment type="subcellular location">
    <subcellularLocation>
        <location evidence="1">Membrane</location>
        <topology evidence="1">Multi-pass membrane protein</topology>
    </subcellularLocation>
</comment>
<dbReference type="Gene3D" id="1.20.1250.20">
    <property type="entry name" value="MFS general substrate transporter like domains"/>
    <property type="match status" value="1"/>
</dbReference>
<feature type="transmembrane region" description="Helical" evidence="6">
    <location>
        <begin position="212"/>
        <end position="234"/>
    </location>
</feature>
<evidence type="ECO:0000256" key="2">
    <source>
        <dbReference type="ARBA" id="ARBA00022692"/>
    </source>
</evidence>
<dbReference type="PROSITE" id="PS00216">
    <property type="entry name" value="SUGAR_TRANSPORT_1"/>
    <property type="match status" value="1"/>
</dbReference>
<feature type="transmembrane region" description="Helical" evidence="6">
    <location>
        <begin position="362"/>
        <end position="384"/>
    </location>
</feature>
<organism evidence="8 9">
    <name type="scientific">Nezara viridula</name>
    <name type="common">Southern green stink bug</name>
    <name type="synonym">Cimex viridulus</name>
    <dbReference type="NCBI Taxonomy" id="85310"/>
    <lineage>
        <taxon>Eukaryota</taxon>
        <taxon>Metazoa</taxon>
        <taxon>Ecdysozoa</taxon>
        <taxon>Arthropoda</taxon>
        <taxon>Hexapoda</taxon>
        <taxon>Insecta</taxon>
        <taxon>Pterygota</taxon>
        <taxon>Neoptera</taxon>
        <taxon>Paraneoptera</taxon>
        <taxon>Hemiptera</taxon>
        <taxon>Heteroptera</taxon>
        <taxon>Panheteroptera</taxon>
        <taxon>Pentatomomorpha</taxon>
        <taxon>Pentatomoidea</taxon>
        <taxon>Pentatomidae</taxon>
        <taxon>Pentatominae</taxon>
        <taxon>Nezara</taxon>
    </lineage>
</organism>
<dbReference type="InterPro" id="IPR045263">
    <property type="entry name" value="GLUT"/>
</dbReference>
<dbReference type="InterPro" id="IPR005828">
    <property type="entry name" value="MFS_sugar_transport-like"/>
</dbReference>
<protein>
    <recommendedName>
        <fullName evidence="7">Major facilitator superfamily (MFS) profile domain-containing protein</fullName>
    </recommendedName>
</protein>
<dbReference type="GO" id="GO:0015149">
    <property type="term" value="F:hexose transmembrane transporter activity"/>
    <property type="evidence" value="ECO:0007669"/>
    <property type="project" value="TreeGrafter"/>
</dbReference>
<dbReference type="SUPFAM" id="SSF103473">
    <property type="entry name" value="MFS general substrate transporter"/>
    <property type="match status" value="1"/>
</dbReference>
<dbReference type="Proteomes" id="UP001152798">
    <property type="component" value="Chromosome 3"/>
</dbReference>
<feature type="domain" description="Major facilitator superfamily (MFS) profile" evidence="7">
    <location>
        <begin position="42"/>
        <end position="483"/>
    </location>
</feature>
<name>A0A9P0H4F7_NEZVI</name>
<keyword evidence="3 6" id="KW-1133">Transmembrane helix</keyword>
<feature type="transmembrane region" description="Helical" evidence="6">
    <location>
        <begin position="183"/>
        <end position="206"/>
    </location>
</feature>
<dbReference type="InterPro" id="IPR005829">
    <property type="entry name" value="Sugar_transporter_CS"/>
</dbReference>
<evidence type="ECO:0000256" key="1">
    <source>
        <dbReference type="ARBA" id="ARBA00004141"/>
    </source>
</evidence>
<feature type="transmembrane region" description="Helical" evidence="6">
    <location>
        <begin position="151"/>
        <end position="171"/>
    </location>
</feature>
<gene>
    <name evidence="8" type="ORF">NEZAVI_LOCUS5025</name>
</gene>
<dbReference type="PANTHER" id="PTHR23503:SF127">
    <property type="entry name" value="FI08437P-RELATED"/>
    <property type="match status" value="1"/>
</dbReference>
<dbReference type="PRINTS" id="PR00171">
    <property type="entry name" value="SUGRTRNSPORT"/>
</dbReference>
<dbReference type="EMBL" id="OV725079">
    <property type="protein sequence ID" value="CAH1394545.1"/>
    <property type="molecule type" value="Genomic_DNA"/>
</dbReference>
<dbReference type="GO" id="GO:0016020">
    <property type="term" value="C:membrane"/>
    <property type="evidence" value="ECO:0007669"/>
    <property type="project" value="UniProtKB-SubCell"/>
</dbReference>
<dbReference type="OrthoDB" id="4540492at2759"/>
<feature type="transmembrane region" description="Helical" evidence="6">
    <location>
        <begin position="429"/>
        <end position="449"/>
    </location>
</feature>
<evidence type="ECO:0000313" key="8">
    <source>
        <dbReference type="EMBL" id="CAH1394545.1"/>
    </source>
</evidence>
<feature type="transmembrane region" description="Helical" evidence="6">
    <location>
        <begin position="121"/>
        <end position="139"/>
    </location>
</feature>
<feature type="transmembrane region" description="Helical" evidence="6">
    <location>
        <begin position="34"/>
        <end position="60"/>
    </location>
</feature>
<dbReference type="NCBIfam" id="TIGR00879">
    <property type="entry name" value="SP"/>
    <property type="match status" value="1"/>
</dbReference>
<feature type="transmembrane region" description="Helical" evidence="6">
    <location>
        <begin position="90"/>
        <end position="114"/>
    </location>
</feature>
<comment type="similarity">
    <text evidence="5">Belongs to the major facilitator superfamily. Sugar transporter (TC 2.A.1.1) family.</text>
</comment>
<dbReference type="InterPro" id="IPR003663">
    <property type="entry name" value="Sugar/inositol_transpt"/>
</dbReference>